<keyword evidence="2" id="KW-0812">Transmembrane</keyword>
<gene>
    <name evidence="3" type="ORF">TNIN_142231</name>
</gene>
<dbReference type="SUPFAM" id="SSF50630">
    <property type="entry name" value="Acid proteases"/>
    <property type="match status" value="1"/>
</dbReference>
<protein>
    <recommendedName>
        <fullName evidence="5">Peptidase A2 domain-containing protein</fullName>
    </recommendedName>
</protein>
<dbReference type="InterPro" id="IPR021109">
    <property type="entry name" value="Peptidase_aspartic_dom_sf"/>
</dbReference>
<keyword evidence="2" id="KW-0472">Membrane</keyword>
<name>A0A8X6WXB3_9ARAC</name>
<evidence type="ECO:0000313" key="4">
    <source>
        <dbReference type="Proteomes" id="UP000886998"/>
    </source>
</evidence>
<dbReference type="AlphaFoldDB" id="A0A8X6WXB3"/>
<reference evidence="3" key="1">
    <citation type="submission" date="2020-08" db="EMBL/GenBank/DDBJ databases">
        <title>Multicomponent nature underlies the extraordinary mechanical properties of spider dragline silk.</title>
        <authorList>
            <person name="Kono N."/>
            <person name="Nakamura H."/>
            <person name="Mori M."/>
            <person name="Yoshida Y."/>
            <person name="Ohtoshi R."/>
            <person name="Malay A.D."/>
            <person name="Moran D.A.P."/>
            <person name="Tomita M."/>
            <person name="Numata K."/>
            <person name="Arakawa K."/>
        </authorList>
    </citation>
    <scope>NUCLEOTIDE SEQUENCE</scope>
</reference>
<dbReference type="GO" id="GO:0004190">
    <property type="term" value="F:aspartic-type endopeptidase activity"/>
    <property type="evidence" value="ECO:0007669"/>
    <property type="project" value="InterPro"/>
</dbReference>
<keyword evidence="4" id="KW-1185">Reference proteome</keyword>
<evidence type="ECO:0000256" key="1">
    <source>
        <dbReference type="SAM" id="MobiDB-lite"/>
    </source>
</evidence>
<evidence type="ECO:0008006" key="5">
    <source>
        <dbReference type="Google" id="ProtNLM"/>
    </source>
</evidence>
<accession>A0A8X6WXB3</accession>
<dbReference type="Gene3D" id="2.40.70.10">
    <property type="entry name" value="Acid Proteases"/>
    <property type="match status" value="1"/>
</dbReference>
<dbReference type="PROSITE" id="PS00141">
    <property type="entry name" value="ASP_PROTEASE"/>
    <property type="match status" value="1"/>
</dbReference>
<evidence type="ECO:0000313" key="3">
    <source>
        <dbReference type="EMBL" id="GFY42935.1"/>
    </source>
</evidence>
<organism evidence="3 4">
    <name type="scientific">Trichonephila inaurata madagascariensis</name>
    <dbReference type="NCBI Taxonomy" id="2747483"/>
    <lineage>
        <taxon>Eukaryota</taxon>
        <taxon>Metazoa</taxon>
        <taxon>Ecdysozoa</taxon>
        <taxon>Arthropoda</taxon>
        <taxon>Chelicerata</taxon>
        <taxon>Arachnida</taxon>
        <taxon>Araneae</taxon>
        <taxon>Araneomorphae</taxon>
        <taxon>Entelegynae</taxon>
        <taxon>Araneoidea</taxon>
        <taxon>Nephilidae</taxon>
        <taxon>Trichonephila</taxon>
        <taxon>Trichonephila inaurata</taxon>
    </lineage>
</organism>
<sequence>MGCFWLPFSSRLSVANIHLVRWTQDCRLKKENFRRSENSNRFSDNIEGYSFTPRRGRSRGKSIRPFQRRTRRGNYRQAPTYDRQNPADCQRENRNHGNLNYNGGRQFKKKKQSGALSPIDKFDLPIVEANSQGCRFNILIDSGASVSLLSNSLFETIKNKLMKPLEISVQIRAVNGGNVEIEGCYKIYIWLWEVFIVRKSFFITRQELNVSYKAILGFDFIKLRNEMLDTQFNCLRVADCCIPFADNKISMLSNHSRDIFGSLVNKTTPSAQSKFLMFVLMYRYYLILVLSQLMIVLQN</sequence>
<dbReference type="CDD" id="cd00303">
    <property type="entry name" value="retropepsin_like"/>
    <property type="match status" value="1"/>
</dbReference>
<dbReference type="OrthoDB" id="6473576at2759"/>
<evidence type="ECO:0000256" key="2">
    <source>
        <dbReference type="SAM" id="Phobius"/>
    </source>
</evidence>
<dbReference type="Proteomes" id="UP000886998">
    <property type="component" value="Unassembled WGS sequence"/>
</dbReference>
<proteinExistence type="predicted"/>
<feature type="compositionally biased region" description="Basic residues" evidence="1">
    <location>
        <begin position="54"/>
        <end position="74"/>
    </location>
</feature>
<keyword evidence="2" id="KW-1133">Transmembrane helix</keyword>
<dbReference type="GO" id="GO:0006508">
    <property type="term" value="P:proteolysis"/>
    <property type="evidence" value="ECO:0007669"/>
    <property type="project" value="InterPro"/>
</dbReference>
<comment type="caution">
    <text evidence="3">The sequence shown here is derived from an EMBL/GenBank/DDBJ whole genome shotgun (WGS) entry which is preliminary data.</text>
</comment>
<dbReference type="InterPro" id="IPR001969">
    <property type="entry name" value="Aspartic_peptidase_AS"/>
</dbReference>
<dbReference type="EMBL" id="BMAV01003397">
    <property type="protein sequence ID" value="GFY42935.1"/>
    <property type="molecule type" value="Genomic_DNA"/>
</dbReference>
<feature type="transmembrane region" description="Helical" evidence="2">
    <location>
        <begin position="275"/>
        <end position="297"/>
    </location>
</feature>
<feature type="region of interest" description="Disordered" evidence="1">
    <location>
        <begin position="44"/>
        <end position="106"/>
    </location>
</feature>